<dbReference type="GO" id="GO:0051536">
    <property type="term" value="F:iron-sulfur cluster binding"/>
    <property type="evidence" value="ECO:0007669"/>
    <property type="project" value="UniProtKB-KW"/>
</dbReference>
<dbReference type="Pfam" id="PF04055">
    <property type="entry name" value="Radical_SAM"/>
    <property type="match status" value="1"/>
</dbReference>
<feature type="domain" description="Radical SAM core" evidence="6">
    <location>
        <begin position="216"/>
        <end position="310"/>
    </location>
</feature>
<organism evidence="7 8">
    <name type="scientific">Flexistipes sinusarabici</name>
    <dbReference type="NCBI Taxonomy" id="2352"/>
    <lineage>
        <taxon>Bacteria</taxon>
        <taxon>Pseudomonadati</taxon>
        <taxon>Deferribacterota</taxon>
        <taxon>Deferribacteres</taxon>
        <taxon>Deferribacterales</taxon>
        <taxon>Flexistipitaceae</taxon>
        <taxon>Flexistipes</taxon>
    </lineage>
</organism>
<comment type="caution">
    <text evidence="7">The sequence shown here is derived from an EMBL/GenBank/DDBJ whole genome shotgun (WGS) entry which is preliminary data.</text>
</comment>
<proteinExistence type="predicted"/>
<dbReference type="Proteomes" id="UP000262325">
    <property type="component" value="Unassembled WGS sequence"/>
</dbReference>
<dbReference type="InterPro" id="IPR058240">
    <property type="entry name" value="rSAM_sf"/>
</dbReference>
<evidence type="ECO:0000256" key="4">
    <source>
        <dbReference type="ARBA" id="ARBA00023004"/>
    </source>
</evidence>
<protein>
    <recommendedName>
        <fullName evidence="6">Radical SAM core domain-containing protein</fullName>
    </recommendedName>
</protein>
<keyword evidence="3" id="KW-0479">Metal-binding</keyword>
<evidence type="ECO:0000313" key="8">
    <source>
        <dbReference type="Proteomes" id="UP000262325"/>
    </source>
</evidence>
<dbReference type="GO" id="GO:0046872">
    <property type="term" value="F:metal ion binding"/>
    <property type="evidence" value="ECO:0007669"/>
    <property type="project" value="UniProtKB-KW"/>
</dbReference>
<dbReference type="GO" id="GO:0003824">
    <property type="term" value="F:catalytic activity"/>
    <property type="evidence" value="ECO:0007669"/>
    <property type="project" value="InterPro"/>
</dbReference>
<evidence type="ECO:0000256" key="5">
    <source>
        <dbReference type="ARBA" id="ARBA00023014"/>
    </source>
</evidence>
<name>A0A3D5QDH2_FLESI</name>
<keyword evidence="2" id="KW-0949">S-adenosyl-L-methionine</keyword>
<dbReference type="InterPro" id="IPR013785">
    <property type="entry name" value="Aldolase_TIM"/>
</dbReference>
<keyword evidence="4" id="KW-0408">Iron</keyword>
<dbReference type="EMBL" id="DPPF01000118">
    <property type="protein sequence ID" value="HCW93212.1"/>
    <property type="molecule type" value="Genomic_DNA"/>
</dbReference>
<accession>A0A3D5QDH2</accession>
<reference evidence="7 8" key="1">
    <citation type="journal article" date="2018" name="Nat. Biotechnol.">
        <title>A standardized bacterial taxonomy based on genome phylogeny substantially revises the tree of life.</title>
        <authorList>
            <person name="Parks D.H."/>
            <person name="Chuvochina M."/>
            <person name="Waite D.W."/>
            <person name="Rinke C."/>
            <person name="Skarshewski A."/>
            <person name="Chaumeil P.A."/>
            <person name="Hugenholtz P."/>
        </authorList>
    </citation>
    <scope>NUCLEOTIDE SEQUENCE [LARGE SCALE GENOMIC DNA]</scope>
    <source>
        <strain evidence="7">UBA8672</strain>
    </source>
</reference>
<evidence type="ECO:0000313" key="7">
    <source>
        <dbReference type="EMBL" id="HCW93212.1"/>
    </source>
</evidence>
<evidence type="ECO:0000256" key="2">
    <source>
        <dbReference type="ARBA" id="ARBA00022691"/>
    </source>
</evidence>
<dbReference type="AlphaFoldDB" id="A0A3D5QDH2"/>
<keyword evidence="5" id="KW-0411">Iron-sulfur</keyword>
<comment type="cofactor">
    <cofactor evidence="1">
        <name>[4Fe-4S] cluster</name>
        <dbReference type="ChEBI" id="CHEBI:49883"/>
    </cofactor>
</comment>
<evidence type="ECO:0000256" key="1">
    <source>
        <dbReference type="ARBA" id="ARBA00001966"/>
    </source>
</evidence>
<dbReference type="SUPFAM" id="SSF102114">
    <property type="entry name" value="Radical SAM enzymes"/>
    <property type="match status" value="1"/>
</dbReference>
<dbReference type="InterPro" id="IPR007197">
    <property type="entry name" value="rSAM"/>
</dbReference>
<gene>
    <name evidence="7" type="ORF">DHM44_05995</name>
</gene>
<evidence type="ECO:0000259" key="6">
    <source>
        <dbReference type="Pfam" id="PF04055"/>
    </source>
</evidence>
<sequence>MYDIPKLLFADDKGVIYDHPSLKMTVRSENLETVPYELEMEAVPSKTKLNFLEDTLPLAYNPEKAGMEVFKSGHAVYIEPPEGYLRLYLPAYKKRKEIMFEDREYTPIGWMNETFVSPIINVDKIPDKNNEATGNKFHGFLKSFKKKNAFVKYLLSNSDLYHTKNEEIILPVDKDSIQADSRELTEILSHYSEVADKPVFNIDYDDFSVSNGEIDFTQLLEGIKYLKKNNEKLSITFSSYLQNIETLKMFTDTGVDCVNVKMISTNTETNRIFNKENNTDNVYKSLQALHKQNIFKSLTLYTMPGLTDRESETESLRDFLSTFDINLLLLRNLKGDPDRIFFSENLKTEDIKGLKNVIKLIKKKMKNLKIGYFNRHKEQFLIEYGMPDFKRRK</sequence>
<dbReference type="Gene3D" id="3.20.20.70">
    <property type="entry name" value="Aldolase class I"/>
    <property type="match status" value="1"/>
</dbReference>
<evidence type="ECO:0000256" key="3">
    <source>
        <dbReference type="ARBA" id="ARBA00022723"/>
    </source>
</evidence>